<dbReference type="InterPro" id="IPR015946">
    <property type="entry name" value="KH_dom-like_a/b"/>
</dbReference>
<dbReference type="PANTHER" id="PTHR33797">
    <property type="entry name" value="ORGANIC HYDROPEROXIDE RESISTANCE PROTEIN-LIKE"/>
    <property type="match status" value="1"/>
</dbReference>
<dbReference type="InterPro" id="IPR003718">
    <property type="entry name" value="OsmC/Ohr_fam"/>
</dbReference>
<evidence type="ECO:0000256" key="1">
    <source>
        <dbReference type="ARBA" id="ARBA00007378"/>
    </source>
</evidence>
<dbReference type="InterPro" id="IPR036102">
    <property type="entry name" value="OsmC/Ohrsf"/>
</dbReference>
<sequence length="146" mass="15122">MAHLYTAKAHVKGGRNGHGRTDDGILDLDLKRPGAMGGDGGATNPEQLFAIAYGACFEGALAAVARRTRVDVGQTSVDSTVELHSREDGTFGIEVELAVTLPGVTDAETAKDLVAQAHLVCPYSNALRGNVDVVLSANGEHVAGAR</sequence>
<dbReference type="NCBIfam" id="TIGR03561">
    <property type="entry name" value="organ_hyd_perox"/>
    <property type="match status" value="1"/>
</dbReference>
<dbReference type="PANTHER" id="PTHR33797:SF2">
    <property type="entry name" value="ORGANIC HYDROPEROXIDE RESISTANCE PROTEIN-LIKE"/>
    <property type="match status" value="1"/>
</dbReference>
<proteinExistence type="inferred from homology"/>
<gene>
    <name evidence="2" type="ORF">GCM10009808_11290</name>
</gene>
<accession>A0ABP4TY37</accession>
<dbReference type="SUPFAM" id="SSF82784">
    <property type="entry name" value="OsmC-like"/>
    <property type="match status" value="1"/>
</dbReference>
<dbReference type="Pfam" id="PF02566">
    <property type="entry name" value="OsmC"/>
    <property type="match status" value="1"/>
</dbReference>
<organism evidence="2 3">
    <name type="scientific">Microbacterium sediminicola</name>
    <dbReference type="NCBI Taxonomy" id="415210"/>
    <lineage>
        <taxon>Bacteria</taxon>
        <taxon>Bacillati</taxon>
        <taxon>Actinomycetota</taxon>
        <taxon>Actinomycetes</taxon>
        <taxon>Micrococcales</taxon>
        <taxon>Microbacteriaceae</taxon>
        <taxon>Microbacterium</taxon>
    </lineage>
</organism>
<dbReference type="RefSeq" id="WP_344070284.1">
    <property type="nucleotide sequence ID" value="NZ_BAAAPL010000001.1"/>
</dbReference>
<reference evidence="3" key="1">
    <citation type="journal article" date="2019" name="Int. J. Syst. Evol. Microbiol.">
        <title>The Global Catalogue of Microorganisms (GCM) 10K type strain sequencing project: providing services to taxonomists for standard genome sequencing and annotation.</title>
        <authorList>
            <consortium name="The Broad Institute Genomics Platform"/>
            <consortium name="The Broad Institute Genome Sequencing Center for Infectious Disease"/>
            <person name="Wu L."/>
            <person name="Ma J."/>
        </authorList>
    </citation>
    <scope>NUCLEOTIDE SEQUENCE [LARGE SCALE GENOMIC DNA]</scope>
    <source>
        <strain evidence="3">JCM 15577</strain>
    </source>
</reference>
<keyword evidence="3" id="KW-1185">Reference proteome</keyword>
<dbReference type="Gene3D" id="3.30.300.20">
    <property type="match status" value="1"/>
</dbReference>
<dbReference type="InterPro" id="IPR019953">
    <property type="entry name" value="OHR"/>
</dbReference>
<dbReference type="EMBL" id="BAAAPL010000001">
    <property type="protein sequence ID" value="GAA1695802.1"/>
    <property type="molecule type" value="Genomic_DNA"/>
</dbReference>
<dbReference type="Gene3D" id="2.20.25.10">
    <property type="match status" value="1"/>
</dbReference>
<evidence type="ECO:0000313" key="2">
    <source>
        <dbReference type="EMBL" id="GAA1695802.1"/>
    </source>
</evidence>
<comment type="similarity">
    <text evidence="1">Belongs to the OsmC/Ohr family.</text>
</comment>
<comment type="caution">
    <text evidence="2">The sequence shown here is derived from an EMBL/GenBank/DDBJ whole genome shotgun (WGS) entry which is preliminary data.</text>
</comment>
<dbReference type="Proteomes" id="UP001501690">
    <property type="component" value="Unassembled WGS sequence"/>
</dbReference>
<evidence type="ECO:0000313" key="3">
    <source>
        <dbReference type="Proteomes" id="UP001501690"/>
    </source>
</evidence>
<protein>
    <submittedName>
        <fullName evidence="2">Organic hydroperoxide resistance protein</fullName>
    </submittedName>
</protein>
<name>A0ABP4TY37_9MICO</name>